<dbReference type="RefSeq" id="WP_109264010.1">
    <property type="nucleotide sequence ID" value="NZ_QEWP01000005.1"/>
</dbReference>
<organism evidence="2 3">
    <name type="scientific">Marinilabilia rubra</name>
    <dbReference type="NCBI Taxonomy" id="2162893"/>
    <lineage>
        <taxon>Bacteria</taxon>
        <taxon>Pseudomonadati</taxon>
        <taxon>Bacteroidota</taxon>
        <taxon>Bacteroidia</taxon>
        <taxon>Marinilabiliales</taxon>
        <taxon>Marinilabiliaceae</taxon>
        <taxon>Marinilabilia</taxon>
    </lineage>
</organism>
<reference evidence="2 3" key="1">
    <citation type="submission" date="2018-05" db="EMBL/GenBank/DDBJ databases">
        <title>Marinilabilia rubrum sp. nov., isolated from saltern sediment.</title>
        <authorList>
            <person name="Zhang R."/>
        </authorList>
    </citation>
    <scope>NUCLEOTIDE SEQUENCE [LARGE SCALE GENOMIC DNA]</scope>
    <source>
        <strain evidence="2 3">WTE16</strain>
    </source>
</reference>
<comment type="caution">
    <text evidence="2">The sequence shown here is derived from an EMBL/GenBank/DDBJ whole genome shotgun (WGS) entry which is preliminary data.</text>
</comment>
<keyword evidence="3" id="KW-1185">Reference proteome</keyword>
<gene>
    <name evidence="2" type="ORF">DDZ16_08445</name>
</gene>
<sequence>MKNIQSTDHFLEVTRNNGAALVYFSHDQCNVCKVLKPKVQAMMDENFPLMPMFYCNTVEQPEVSAQNRIFAVPSVLVFFDGRETFRFSRNVGLSELKNAIERPYSLMF</sequence>
<dbReference type="CDD" id="cd02947">
    <property type="entry name" value="TRX_family"/>
    <property type="match status" value="1"/>
</dbReference>
<dbReference type="SUPFAM" id="SSF52833">
    <property type="entry name" value="Thioredoxin-like"/>
    <property type="match status" value="1"/>
</dbReference>
<dbReference type="InterPro" id="IPR013766">
    <property type="entry name" value="Thioredoxin_domain"/>
</dbReference>
<evidence type="ECO:0000259" key="1">
    <source>
        <dbReference type="Pfam" id="PF00085"/>
    </source>
</evidence>
<name>A0A2U2BA10_9BACT</name>
<accession>A0A2U2BA10</accession>
<proteinExistence type="predicted"/>
<evidence type="ECO:0000313" key="2">
    <source>
        <dbReference type="EMBL" id="PWD99909.1"/>
    </source>
</evidence>
<dbReference type="AlphaFoldDB" id="A0A2U2BA10"/>
<dbReference type="EMBL" id="QEWP01000005">
    <property type="protein sequence ID" value="PWD99909.1"/>
    <property type="molecule type" value="Genomic_DNA"/>
</dbReference>
<dbReference type="InterPro" id="IPR036249">
    <property type="entry name" value="Thioredoxin-like_sf"/>
</dbReference>
<dbReference type="Pfam" id="PF00085">
    <property type="entry name" value="Thioredoxin"/>
    <property type="match status" value="1"/>
</dbReference>
<protein>
    <submittedName>
        <fullName evidence="2">Thioredoxin</fullName>
    </submittedName>
</protein>
<feature type="domain" description="Thioredoxin" evidence="1">
    <location>
        <begin position="6"/>
        <end position="101"/>
    </location>
</feature>
<dbReference type="Proteomes" id="UP000244956">
    <property type="component" value="Unassembled WGS sequence"/>
</dbReference>
<dbReference type="Gene3D" id="3.40.30.10">
    <property type="entry name" value="Glutaredoxin"/>
    <property type="match status" value="1"/>
</dbReference>
<dbReference type="OrthoDB" id="411356at2"/>
<evidence type="ECO:0000313" key="3">
    <source>
        <dbReference type="Proteomes" id="UP000244956"/>
    </source>
</evidence>